<accession>A0A0C5VNA5</accession>
<keyword evidence="2" id="KW-0547">Nucleotide-binding</keyword>
<evidence type="ECO:0000313" key="6">
    <source>
        <dbReference type="EMBL" id="DAC80066.1"/>
    </source>
</evidence>
<evidence type="ECO:0000256" key="2">
    <source>
        <dbReference type="ARBA" id="ARBA00022741"/>
    </source>
</evidence>
<dbReference type="SMART" id="SM00382">
    <property type="entry name" value="AAA"/>
    <property type="match status" value="1"/>
</dbReference>
<dbReference type="GO" id="GO:0005524">
    <property type="term" value="F:ATP binding"/>
    <property type="evidence" value="ECO:0007669"/>
    <property type="project" value="UniProtKB-KW"/>
</dbReference>
<dbReference type="InterPro" id="IPR017871">
    <property type="entry name" value="ABC_transporter-like_CS"/>
</dbReference>
<dbReference type="SUPFAM" id="SSF52540">
    <property type="entry name" value="P-loop containing nucleoside triphosphate hydrolases"/>
    <property type="match status" value="1"/>
</dbReference>
<keyword evidence="1" id="KW-0813">Transport</keyword>
<evidence type="ECO:0000259" key="4">
    <source>
        <dbReference type="PROSITE" id="PS50893"/>
    </source>
</evidence>
<dbReference type="PANTHER" id="PTHR42711">
    <property type="entry name" value="ABC TRANSPORTER ATP-BINDING PROTEIN"/>
    <property type="match status" value="1"/>
</dbReference>
<gene>
    <name evidence="6" type="primary">tarR</name>
    <name evidence="5" type="ORF">YC6258_03735</name>
</gene>
<evidence type="ECO:0000313" key="5">
    <source>
        <dbReference type="EMBL" id="AJQ95771.1"/>
    </source>
</evidence>
<dbReference type="OrthoDB" id="9775490at2"/>
<dbReference type="KEGG" id="gsn:YC6258_03735"/>
<feature type="domain" description="ABC transporter" evidence="4">
    <location>
        <begin position="2"/>
        <end position="229"/>
    </location>
</feature>
<evidence type="ECO:0000256" key="1">
    <source>
        <dbReference type="ARBA" id="ARBA00022448"/>
    </source>
</evidence>
<dbReference type="InterPro" id="IPR050763">
    <property type="entry name" value="ABC_transporter_ATP-binding"/>
</dbReference>
<dbReference type="InterPro" id="IPR003593">
    <property type="entry name" value="AAA+_ATPase"/>
</dbReference>
<dbReference type="HOGENOM" id="CLU_000604_1_2_6"/>
<organism evidence="5 7">
    <name type="scientific">Gynuella sunshinyii YC6258</name>
    <dbReference type="NCBI Taxonomy" id="1445510"/>
    <lineage>
        <taxon>Bacteria</taxon>
        <taxon>Pseudomonadati</taxon>
        <taxon>Pseudomonadota</taxon>
        <taxon>Gammaproteobacteria</taxon>
        <taxon>Oceanospirillales</taxon>
        <taxon>Saccharospirillaceae</taxon>
        <taxon>Gynuella</taxon>
    </lineage>
</organism>
<dbReference type="STRING" id="1445510.YC6258_03735"/>
<dbReference type="PROSITE" id="PS00211">
    <property type="entry name" value="ABC_TRANSPORTER_1"/>
    <property type="match status" value="1"/>
</dbReference>
<proteinExistence type="predicted"/>
<dbReference type="AlphaFoldDB" id="A0A0C5VNA5"/>
<dbReference type="GO" id="GO:0016887">
    <property type="term" value="F:ATP hydrolysis activity"/>
    <property type="evidence" value="ECO:0007669"/>
    <property type="project" value="InterPro"/>
</dbReference>
<dbReference type="Proteomes" id="UP000032266">
    <property type="component" value="Chromosome"/>
</dbReference>
<dbReference type="PROSITE" id="PS50893">
    <property type="entry name" value="ABC_TRANSPORTER_2"/>
    <property type="match status" value="1"/>
</dbReference>
<dbReference type="CDD" id="cd03230">
    <property type="entry name" value="ABC_DR_subfamily_A"/>
    <property type="match status" value="1"/>
</dbReference>
<sequence length="283" mass="32009">MISVKDLRFSYQTGQAEVLKSLSFDISKGEIFGFLGPSGSGKSTTQKILCGLLKGYQGQVKVHDKEVYDWGRNLYEKIGVGFELPNHYESLTALENLRLFAAMYATSNSPEYLLERVGLLEDKDKRVSSFSKGMKMRLNFARSLLGKPDLLFLDEPTSGLDPTNSMKLKDYIKELREQGVTIFITTHNMHDAEELCDTVGFIAGGEIRNIDSPYQMKQQYGKGQVEVTYKERDSVRKQVFDLTDIGHNADFTELLKQHDIQTIHSLEASLEQVFIELTGVRLT</sequence>
<reference evidence="5 7" key="1">
    <citation type="submission" date="2014-01" db="EMBL/GenBank/DDBJ databases">
        <title>Full genme sequencing of cellulolytic bacterium Gynuella sunshinyii YC6258T gen. nov., sp. nov.</title>
        <authorList>
            <person name="Khan H."/>
            <person name="Chung E.J."/>
            <person name="Chung Y.R."/>
        </authorList>
    </citation>
    <scope>NUCLEOTIDE SEQUENCE [LARGE SCALE GENOMIC DNA]</scope>
    <source>
        <strain evidence="5 7">YC6258</strain>
    </source>
</reference>
<dbReference type="EMBL" id="BK010667">
    <property type="protein sequence ID" value="DAC80066.1"/>
    <property type="molecule type" value="Genomic_DNA"/>
</dbReference>
<keyword evidence="3 6" id="KW-0067">ATP-binding</keyword>
<keyword evidence="7" id="KW-1185">Reference proteome</keyword>
<reference evidence="6" key="2">
    <citation type="journal article" date="2019" name="Nat. Chem. Biol.">
        <title>Automated structure prediction of trans-acyltransferase polyketide synthase products.</title>
        <authorList>
            <person name="Helfrich E.J.N."/>
            <person name="Ueoka R."/>
            <person name="Dolev A."/>
            <person name="Rust M."/>
            <person name="Meoded R.A."/>
            <person name="Bhushan A."/>
            <person name="Califano G."/>
            <person name="Costa R."/>
            <person name="Gugger M."/>
            <person name="Steinbeck C."/>
            <person name="Moreno P."/>
            <person name="Piel J."/>
        </authorList>
    </citation>
    <scope>NUCLEOTIDE SEQUENCE</scope>
    <source>
        <strain evidence="6">YC6258</strain>
    </source>
</reference>
<dbReference type="InterPro" id="IPR003439">
    <property type="entry name" value="ABC_transporter-like_ATP-bd"/>
</dbReference>
<dbReference type="EMBL" id="CP007142">
    <property type="protein sequence ID" value="AJQ95771.1"/>
    <property type="molecule type" value="Genomic_DNA"/>
</dbReference>
<dbReference type="PANTHER" id="PTHR42711:SF18">
    <property type="entry name" value="ABC TRANSPORTER, ATP-BINDING PROTEIN"/>
    <property type="match status" value="1"/>
</dbReference>
<dbReference type="InterPro" id="IPR027417">
    <property type="entry name" value="P-loop_NTPase"/>
</dbReference>
<dbReference type="RefSeq" id="WP_044617965.1">
    <property type="nucleotide sequence ID" value="NZ_CP007142.1"/>
</dbReference>
<dbReference type="Pfam" id="PF00005">
    <property type="entry name" value="ABC_tran"/>
    <property type="match status" value="1"/>
</dbReference>
<name>A0A0C5VNA5_9GAMM</name>
<protein>
    <submittedName>
        <fullName evidence="6">ABC transporter ATP-binding protein</fullName>
    </submittedName>
    <submittedName>
        <fullName evidence="5">ABC-type multidrug transport system, ATPase component</fullName>
    </submittedName>
</protein>
<evidence type="ECO:0000256" key="3">
    <source>
        <dbReference type="ARBA" id="ARBA00022840"/>
    </source>
</evidence>
<evidence type="ECO:0000313" key="7">
    <source>
        <dbReference type="Proteomes" id="UP000032266"/>
    </source>
</evidence>
<dbReference type="Gene3D" id="3.40.50.300">
    <property type="entry name" value="P-loop containing nucleotide triphosphate hydrolases"/>
    <property type="match status" value="1"/>
</dbReference>